<gene>
    <name evidence="3" type="ORF">UFOPK2166_00054</name>
</gene>
<evidence type="ECO:0000259" key="2">
    <source>
        <dbReference type="Pfam" id="PF00930"/>
    </source>
</evidence>
<dbReference type="GO" id="GO:0008236">
    <property type="term" value="F:serine-type peptidase activity"/>
    <property type="evidence" value="ECO:0007669"/>
    <property type="project" value="InterPro"/>
</dbReference>
<accession>A0A6J6JPB5</accession>
<dbReference type="PANTHER" id="PTHR11731:SF193">
    <property type="entry name" value="DIPEPTIDYL PEPTIDASE 9"/>
    <property type="match status" value="1"/>
</dbReference>
<feature type="domain" description="Dipeptidylpeptidase IV N-terminal" evidence="2">
    <location>
        <begin position="107"/>
        <end position="403"/>
    </location>
</feature>
<evidence type="ECO:0000313" key="3">
    <source>
        <dbReference type="EMBL" id="CAB4639220.1"/>
    </source>
</evidence>
<dbReference type="SUPFAM" id="SSF82171">
    <property type="entry name" value="DPP6 N-terminal domain-like"/>
    <property type="match status" value="1"/>
</dbReference>
<dbReference type="Gene3D" id="2.140.10.30">
    <property type="entry name" value="Dipeptidylpeptidase IV, N-terminal domain"/>
    <property type="match status" value="1"/>
</dbReference>
<dbReference type="GO" id="GO:0008239">
    <property type="term" value="F:dipeptidyl-peptidase activity"/>
    <property type="evidence" value="ECO:0007669"/>
    <property type="project" value="TreeGrafter"/>
</dbReference>
<dbReference type="InterPro" id="IPR050278">
    <property type="entry name" value="Serine_Prot_S9B/DPPIV"/>
</dbReference>
<dbReference type="InterPro" id="IPR029058">
    <property type="entry name" value="AB_hydrolase_fold"/>
</dbReference>
<sequence length="691" mass="75702">MTDTFPRQYARTQRLTLGEPRTITVSPDGKRVLFLRSTNGTDTVQSLWLLHVERNTEVCIADVRELLAASEGHTESAEEQARRERAREGAGGIVQYSCDAEVQHVAFAVAGHLFVCDMQHANEIVIKSPASGTIYDARISPDGQHVAYVRDRSLYMCDLQGVERCLASEESPDVTWGIAEFVAAEEMNRQRGFWWAPDSSALAVERADHSPIQSISIADPAKPTSNPSSRRYPFAGTANALVSLHLVAINGNRIAVTWDSLAFEYLTSVQWNTHGLIISVMSRDQRLLDIRAVDISSGQTNSLHTEHDECWVELVVGGPSLLEKDLLMWCGERNGVRAIVVNNDVITPSHLQVRSIVRASHDNIIFSANNVQRPQELHVFSVHISGCEVTQLSDGIGIHSATVGGETTVLRTATLETRRSRTLVNNHHQLANHAEEPLIGTNVSLHSVGPRGIATAVVLPENHDGSVLPVLFDPYGGPHAQRVLSASGAYLASQWFANQGFCVVIADGSGTPGRGSTWEREVHRDLASSVLADQLTVLRHLPEIAPCADTSRVAIRGWSFGGYLAAMAVLRAPKQFHCAIAGAPVTDWTLYDTFYTERYLGNPTQDSKPYDVSSLLHDAARLERPMLIIHGLADDNVLAAHSLQFSTALLHAGKPHEFLPLAGVTHMTPQEVVAENLLLHQLQFLQRSLNA</sequence>
<dbReference type="GO" id="GO:0006508">
    <property type="term" value="P:proteolysis"/>
    <property type="evidence" value="ECO:0007669"/>
    <property type="project" value="InterPro"/>
</dbReference>
<reference evidence="3" key="1">
    <citation type="submission" date="2020-05" db="EMBL/GenBank/DDBJ databases">
        <authorList>
            <person name="Chiriac C."/>
            <person name="Salcher M."/>
            <person name="Ghai R."/>
            <person name="Kavagutti S V."/>
        </authorList>
    </citation>
    <scope>NUCLEOTIDE SEQUENCE</scope>
</reference>
<dbReference type="Gene3D" id="3.40.50.1820">
    <property type="entry name" value="alpha/beta hydrolase"/>
    <property type="match status" value="1"/>
</dbReference>
<dbReference type="PANTHER" id="PTHR11731">
    <property type="entry name" value="PROTEASE FAMILY S9B,C DIPEPTIDYL-PEPTIDASE IV-RELATED"/>
    <property type="match status" value="1"/>
</dbReference>
<organism evidence="3">
    <name type="scientific">freshwater metagenome</name>
    <dbReference type="NCBI Taxonomy" id="449393"/>
    <lineage>
        <taxon>unclassified sequences</taxon>
        <taxon>metagenomes</taxon>
        <taxon>ecological metagenomes</taxon>
    </lineage>
</organism>
<dbReference type="InterPro" id="IPR001375">
    <property type="entry name" value="Peptidase_S9_cat"/>
</dbReference>
<dbReference type="Pfam" id="PF00930">
    <property type="entry name" value="DPPIV_N"/>
    <property type="match status" value="1"/>
</dbReference>
<evidence type="ECO:0000259" key="1">
    <source>
        <dbReference type="Pfam" id="PF00326"/>
    </source>
</evidence>
<proteinExistence type="predicted"/>
<dbReference type="Pfam" id="PF00326">
    <property type="entry name" value="Peptidase_S9"/>
    <property type="match status" value="1"/>
</dbReference>
<dbReference type="EMBL" id="CAEZWB010000003">
    <property type="protein sequence ID" value="CAB4639220.1"/>
    <property type="molecule type" value="Genomic_DNA"/>
</dbReference>
<dbReference type="SUPFAM" id="SSF53474">
    <property type="entry name" value="alpha/beta-Hydrolases"/>
    <property type="match status" value="1"/>
</dbReference>
<protein>
    <submittedName>
        <fullName evidence="3">Unannotated protein</fullName>
    </submittedName>
</protein>
<dbReference type="InterPro" id="IPR002469">
    <property type="entry name" value="Peptidase_S9B_N"/>
</dbReference>
<dbReference type="AlphaFoldDB" id="A0A6J6JPB5"/>
<feature type="domain" description="Peptidase S9 prolyl oligopeptidase catalytic" evidence="1">
    <location>
        <begin position="493"/>
        <end position="690"/>
    </location>
</feature>
<name>A0A6J6JPB5_9ZZZZ</name>